<name>A0AAW0PUX7_9GOBI</name>
<dbReference type="AlphaFoldDB" id="A0AAW0PUX7"/>
<feature type="compositionally biased region" description="Polar residues" evidence="1">
    <location>
        <begin position="43"/>
        <end position="52"/>
    </location>
</feature>
<sequence>MENDPFNDLGQIPPQDTAQRTNEYVQAHYAPDPQQEAPVLQQPPVTSSNAQRAPSPPPPPPSSSSLSSDQVQWYPLPNRVTSLSKPFIKNEVTCDTQNKAQTHNPHTSSPRDYACEATPVTDITKYLVRREMVSSGLLKFDDCPENYWAWKTSFQEVTRELSLTAREELDLLIKWLGPDSSPQALRLRSANVHNATAGVAMIWQRLDETYGSPEIIEHALLSKLENFPKISNKDNKRLRELGDILMEIQSAKSGGHLPGLACLDTARGLNPIVEKLPYGLQERWITHGSWSKHLDERKAYLKENSICFRCCASTKHLAKDCKLAVQCKECNSDRHISALHPGPAPWSTAAQATEQEHGGEPDSNTTEVTSKCTEICDKTQGLRSCSKISLVNVYPANCPDRAHKMYVVLDDQSNRSLAKSDFFELFDVNVVPSTYTLKTCAGTSEATGRKAHNFVVASLDGQTQVTLPPLLECNTMPDDRSEIPTPDIVQHFPHLAPIAGKIPPLEPDTPILLLLGRDVLSVHKVREQYNGPHNTPYAQRLDLGWVIVGEICLGGAHKQTKVNVYKTNVLPNGRTSFLEPCISTIHVKETFTLPKPQAIAYSEVETPLKQTDCLGLNVFQITPEDNKPAMSIEDKMFLELMDKEVYMDNDNHWVAPLPFRNSRPLLPNNREQALKRLAVLKRTLDKKPDMKKQFLEFMEKIFENDQAEIAPELQPDEECWYLPIFGVYHPQKPDKIRAVFDSSAQFNGISLNDTLIRGPDLNNTLLGVLLRFRREQIAVTVDVEQMFYCFRVKESHRNYLRFLWFKDNDLSKEITEYRMKVPVFGNSPSPAIAIYGLRKAAELGQEEHGSSAKSLSFAISM</sequence>
<keyword evidence="3" id="KW-1185">Reference proteome</keyword>
<dbReference type="EMBL" id="JBBPFD010000004">
    <property type="protein sequence ID" value="KAK7930587.1"/>
    <property type="molecule type" value="Genomic_DNA"/>
</dbReference>
<evidence type="ECO:0000313" key="2">
    <source>
        <dbReference type="EMBL" id="KAK7930587.1"/>
    </source>
</evidence>
<protein>
    <recommendedName>
        <fullName evidence="4">Peptidase aspartic putative domain-containing protein</fullName>
    </recommendedName>
</protein>
<dbReference type="PANTHER" id="PTHR47331:SF6">
    <property type="entry name" value="DOUBLECORTIN DOMAIN-CONTAINING PROTEIN"/>
    <property type="match status" value="1"/>
</dbReference>
<reference evidence="3" key="1">
    <citation type="submission" date="2024-04" db="EMBL/GenBank/DDBJ databases">
        <title>Salinicola lusitanus LLJ914,a marine bacterium isolated from the Okinawa Trough.</title>
        <authorList>
            <person name="Li J."/>
        </authorList>
    </citation>
    <scope>NUCLEOTIDE SEQUENCE [LARGE SCALE GENOMIC DNA]</scope>
</reference>
<gene>
    <name evidence="2" type="ORF">WMY93_006982</name>
</gene>
<dbReference type="Proteomes" id="UP001460270">
    <property type="component" value="Unassembled WGS sequence"/>
</dbReference>
<evidence type="ECO:0000256" key="1">
    <source>
        <dbReference type="SAM" id="MobiDB-lite"/>
    </source>
</evidence>
<evidence type="ECO:0000313" key="3">
    <source>
        <dbReference type="Proteomes" id="UP001460270"/>
    </source>
</evidence>
<organism evidence="2 3">
    <name type="scientific">Mugilogobius chulae</name>
    <name type="common">yellowstripe goby</name>
    <dbReference type="NCBI Taxonomy" id="88201"/>
    <lineage>
        <taxon>Eukaryota</taxon>
        <taxon>Metazoa</taxon>
        <taxon>Chordata</taxon>
        <taxon>Craniata</taxon>
        <taxon>Vertebrata</taxon>
        <taxon>Euteleostomi</taxon>
        <taxon>Actinopterygii</taxon>
        <taxon>Neopterygii</taxon>
        <taxon>Teleostei</taxon>
        <taxon>Neoteleostei</taxon>
        <taxon>Acanthomorphata</taxon>
        <taxon>Gobiaria</taxon>
        <taxon>Gobiiformes</taxon>
        <taxon>Gobioidei</taxon>
        <taxon>Gobiidae</taxon>
        <taxon>Gobionellinae</taxon>
        <taxon>Mugilogobius</taxon>
    </lineage>
</organism>
<feature type="compositionally biased region" description="Polar residues" evidence="1">
    <location>
        <begin position="14"/>
        <end position="24"/>
    </location>
</feature>
<dbReference type="SUPFAM" id="SSF56672">
    <property type="entry name" value="DNA/RNA polymerases"/>
    <property type="match status" value="1"/>
</dbReference>
<accession>A0AAW0PUX7</accession>
<dbReference type="PANTHER" id="PTHR47331">
    <property type="entry name" value="PHD-TYPE DOMAIN-CONTAINING PROTEIN"/>
    <property type="match status" value="1"/>
</dbReference>
<dbReference type="InterPro" id="IPR043502">
    <property type="entry name" value="DNA/RNA_pol_sf"/>
</dbReference>
<proteinExistence type="predicted"/>
<comment type="caution">
    <text evidence="2">The sequence shown here is derived from an EMBL/GenBank/DDBJ whole genome shotgun (WGS) entry which is preliminary data.</text>
</comment>
<evidence type="ECO:0008006" key="4">
    <source>
        <dbReference type="Google" id="ProtNLM"/>
    </source>
</evidence>
<feature type="region of interest" description="Disordered" evidence="1">
    <location>
        <begin position="1"/>
        <end position="70"/>
    </location>
</feature>
<feature type="region of interest" description="Disordered" evidence="1">
    <location>
        <begin position="341"/>
        <end position="367"/>
    </location>
</feature>